<dbReference type="KEGG" id="caul:KCG34_07120"/>
<accession>A0A975G1Y8</accession>
<dbReference type="Gene3D" id="3.40.50.620">
    <property type="entry name" value="HUPs"/>
    <property type="match status" value="1"/>
</dbReference>
<dbReference type="RefSeq" id="WP_211939690.1">
    <property type="nucleotide sequence ID" value="NZ_CP073078.1"/>
</dbReference>
<dbReference type="InterPro" id="IPR014729">
    <property type="entry name" value="Rossmann-like_a/b/a_fold"/>
</dbReference>
<protein>
    <submittedName>
        <fullName evidence="3">Universal stress protein</fullName>
    </submittedName>
</protein>
<keyword evidence="4" id="KW-1185">Reference proteome</keyword>
<dbReference type="AlphaFoldDB" id="A0A975G1Y8"/>
<sequence length="152" mass="16457">MYERILLATDETRESLTALREGALLAHRFQSSVFLLVVITHSTGALMADSVYPAPRPTQGKSLLEAGLDRLHRLGLEASGAVVTGEPAVQIGAAATKFKADLIVVGHRRQSLLDRWWSGASGGYIVDQVGCSVLIARNCVSDEEFERLLAPR</sequence>
<dbReference type="Pfam" id="PF00582">
    <property type="entry name" value="Usp"/>
    <property type="match status" value="1"/>
</dbReference>
<dbReference type="EMBL" id="CP073078">
    <property type="protein sequence ID" value="QUD89638.1"/>
    <property type="molecule type" value="Genomic_DNA"/>
</dbReference>
<dbReference type="SUPFAM" id="SSF52402">
    <property type="entry name" value="Adenine nucleotide alpha hydrolases-like"/>
    <property type="match status" value="1"/>
</dbReference>
<evidence type="ECO:0000313" key="3">
    <source>
        <dbReference type="EMBL" id="QUD89638.1"/>
    </source>
</evidence>
<dbReference type="InterPro" id="IPR006016">
    <property type="entry name" value="UspA"/>
</dbReference>
<proteinExistence type="inferred from homology"/>
<gene>
    <name evidence="3" type="ORF">KCG34_07120</name>
</gene>
<evidence type="ECO:0000259" key="2">
    <source>
        <dbReference type="Pfam" id="PF00582"/>
    </source>
</evidence>
<feature type="domain" description="UspA" evidence="2">
    <location>
        <begin position="1"/>
        <end position="137"/>
    </location>
</feature>
<comment type="similarity">
    <text evidence="1">Belongs to the universal stress protein A family.</text>
</comment>
<evidence type="ECO:0000256" key="1">
    <source>
        <dbReference type="ARBA" id="ARBA00008791"/>
    </source>
</evidence>
<reference evidence="3" key="1">
    <citation type="submission" date="2021-04" db="EMBL/GenBank/DDBJ databases">
        <title>The complete genome sequence of Caulobacter sp. S6.</title>
        <authorList>
            <person name="Tang Y."/>
            <person name="Ouyang W."/>
            <person name="Liu Q."/>
            <person name="Huang B."/>
            <person name="Guo Z."/>
            <person name="Lei P."/>
        </authorList>
    </citation>
    <scope>NUCLEOTIDE SEQUENCE</scope>
    <source>
        <strain evidence="3">S6</strain>
    </source>
</reference>
<dbReference type="InterPro" id="IPR006015">
    <property type="entry name" value="Universal_stress_UspA"/>
</dbReference>
<dbReference type="PANTHER" id="PTHR46268">
    <property type="entry name" value="STRESS RESPONSE PROTEIN NHAX"/>
    <property type="match status" value="1"/>
</dbReference>
<name>A0A975G1Y8_9CAUL</name>
<dbReference type="CDD" id="cd00293">
    <property type="entry name" value="USP-like"/>
    <property type="match status" value="1"/>
</dbReference>
<organism evidence="3 4">
    <name type="scientific">Phenylobacterium montanum</name>
    <dbReference type="NCBI Taxonomy" id="2823693"/>
    <lineage>
        <taxon>Bacteria</taxon>
        <taxon>Pseudomonadati</taxon>
        <taxon>Pseudomonadota</taxon>
        <taxon>Alphaproteobacteria</taxon>
        <taxon>Caulobacterales</taxon>
        <taxon>Caulobacteraceae</taxon>
        <taxon>Phenylobacterium</taxon>
    </lineage>
</organism>
<dbReference type="PRINTS" id="PR01438">
    <property type="entry name" value="UNVRSLSTRESS"/>
</dbReference>
<dbReference type="PANTHER" id="PTHR46268:SF6">
    <property type="entry name" value="UNIVERSAL STRESS PROTEIN UP12"/>
    <property type="match status" value="1"/>
</dbReference>
<dbReference type="Proteomes" id="UP000676409">
    <property type="component" value="Chromosome"/>
</dbReference>
<evidence type="ECO:0000313" key="4">
    <source>
        <dbReference type="Proteomes" id="UP000676409"/>
    </source>
</evidence>